<comment type="caution">
    <text evidence="2">The sequence shown here is derived from an EMBL/GenBank/DDBJ whole genome shotgun (WGS) entry which is preliminary data.</text>
</comment>
<dbReference type="Proteomes" id="UP001139559">
    <property type="component" value="Unassembled WGS sequence"/>
</dbReference>
<protein>
    <submittedName>
        <fullName evidence="2">Uncharacterized protein</fullName>
    </submittedName>
</protein>
<sequence>MSQALSIKLVERIIEIIRSENHEDVMDELIKDLVLRDKKLYEIIYLCTIHNTALEEPIRAELIDKIQSIDSSSCSYSTWLLCFSIAMHTGNFSLAYLFRENAKRNIYIKYRSGERNTELLCKLLSLAIEDGDDALYIEIRKVISKKEGIPSNKLADLDHLDMIFSFCNGTVSKIAEKYISNNQDYYNYISGKKIALVVPTLVETLDASEIDGSDVVVRLNYSYKGQGCDMIYKGVRTDISYYNKMTLNKLDEEFSGQAPDDLKFLVGKGKSIDRNNKYRRLYPFDNSLLNGTFNMLPNTLFDLLVFSPSEIKIFHSDMQLKPSLRVKNYYSENSILNEDELFKASVSKSFSIHDPFGQLNIIRRIVKNNSKVLADDILTLTLNMSNVEYASCLTENYRVNFNKKALEDQHIESTNIELISELRNKIKSLNEKAIHVENKLHLMESQKTSQERVIAEMKIKIKNQKIQFSKLKSSFSWKLTKPIRFVGRSLLFMRK</sequence>
<feature type="coiled-coil region" evidence="1">
    <location>
        <begin position="419"/>
        <end position="446"/>
    </location>
</feature>
<evidence type="ECO:0000313" key="2">
    <source>
        <dbReference type="EMBL" id="MCK6263250.1"/>
    </source>
</evidence>
<name>A0A9X1XJH9_9VIBR</name>
<dbReference type="RefSeq" id="WP_248008337.1">
    <property type="nucleotide sequence ID" value="NZ_JAJHVV010000004.1"/>
</dbReference>
<gene>
    <name evidence="2" type="ORF">KP803_08165</name>
</gene>
<proteinExistence type="predicted"/>
<keyword evidence="3" id="KW-1185">Reference proteome</keyword>
<evidence type="ECO:0000256" key="1">
    <source>
        <dbReference type="SAM" id="Coils"/>
    </source>
</evidence>
<keyword evidence="1" id="KW-0175">Coiled coil</keyword>
<accession>A0A9X1XJH9</accession>
<dbReference type="EMBL" id="JAJHVV010000004">
    <property type="protein sequence ID" value="MCK6263250.1"/>
    <property type="molecule type" value="Genomic_DNA"/>
</dbReference>
<dbReference type="AlphaFoldDB" id="A0A9X1XJH9"/>
<reference evidence="2" key="1">
    <citation type="submission" date="2021-11" db="EMBL/GenBank/DDBJ databases">
        <title>Vibrio ZSDE26 sp. nov. and Vibrio ZSDZ34 sp. nov., isolated from coastal seawater in Qingdao.</title>
        <authorList>
            <person name="Zhang P."/>
        </authorList>
    </citation>
    <scope>NUCLEOTIDE SEQUENCE</scope>
    <source>
        <strain evidence="2">ZSDE26</strain>
    </source>
</reference>
<organism evidence="2 3">
    <name type="scientific">Vibrio amylolyticus</name>
    <dbReference type="NCBI Taxonomy" id="2847292"/>
    <lineage>
        <taxon>Bacteria</taxon>
        <taxon>Pseudomonadati</taxon>
        <taxon>Pseudomonadota</taxon>
        <taxon>Gammaproteobacteria</taxon>
        <taxon>Vibrionales</taxon>
        <taxon>Vibrionaceae</taxon>
        <taxon>Vibrio</taxon>
    </lineage>
</organism>
<evidence type="ECO:0000313" key="3">
    <source>
        <dbReference type="Proteomes" id="UP001139559"/>
    </source>
</evidence>